<evidence type="ECO:0000313" key="5">
    <source>
        <dbReference type="EMBL" id="ADK79280.1"/>
    </source>
</evidence>
<dbReference type="Gene3D" id="3.40.1410.10">
    <property type="entry name" value="Chorismate lyase-like"/>
    <property type="match status" value="1"/>
</dbReference>
<dbReference type="PANTHER" id="PTHR44846">
    <property type="entry name" value="MANNOSYL-D-GLYCERATE TRANSPORT/METABOLISM SYSTEM REPRESSOR MNGR-RELATED"/>
    <property type="match status" value="1"/>
</dbReference>
<keyword evidence="2" id="KW-0238">DNA-binding</keyword>
<organism evidence="5 6">
    <name type="scientific">Sediminispirochaeta smaragdinae (strain DSM 11293 / JCM 15392 / SEBR 4228)</name>
    <name type="common">Spirochaeta smaragdinae</name>
    <dbReference type="NCBI Taxonomy" id="573413"/>
    <lineage>
        <taxon>Bacteria</taxon>
        <taxon>Pseudomonadati</taxon>
        <taxon>Spirochaetota</taxon>
        <taxon>Spirochaetia</taxon>
        <taxon>Spirochaetales</taxon>
        <taxon>Spirochaetaceae</taxon>
        <taxon>Sediminispirochaeta</taxon>
    </lineage>
</organism>
<dbReference type="RefSeq" id="WP_013252744.1">
    <property type="nucleotide sequence ID" value="NC_014364.1"/>
</dbReference>
<dbReference type="SMART" id="SM00866">
    <property type="entry name" value="UTRA"/>
    <property type="match status" value="1"/>
</dbReference>
<dbReference type="AlphaFoldDB" id="E1R8D6"/>
<keyword evidence="3" id="KW-0804">Transcription</keyword>
<dbReference type="InterPro" id="IPR000524">
    <property type="entry name" value="Tscrpt_reg_HTH_GntR"/>
</dbReference>
<evidence type="ECO:0000256" key="3">
    <source>
        <dbReference type="ARBA" id="ARBA00023163"/>
    </source>
</evidence>
<dbReference type="HOGENOM" id="CLU_063236_4_0_12"/>
<dbReference type="SMART" id="SM00345">
    <property type="entry name" value="HTH_GNTR"/>
    <property type="match status" value="1"/>
</dbReference>
<reference evidence="5 6" key="1">
    <citation type="journal article" date="2010" name="Stand. Genomic Sci.">
        <title>Complete genome sequence of Spirochaeta smaragdinae type strain (SEBR 4228).</title>
        <authorList>
            <person name="Mavromatis K."/>
            <person name="Yasawong M."/>
            <person name="Chertkov O."/>
            <person name="Lapidus A."/>
            <person name="Lucas S."/>
            <person name="Nolan M."/>
            <person name="Del Rio T.G."/>
            <person name="Tice H."/>
            <person name="Cheng J.F."/>
            <person name="Pitluck S."/>
            <person name="Liolios K."/>
            <person name="Ivanova N."/>
            <person name="Tapia R."/>
            <person name="Han C."/>
            <person name="Bruce D."/>
            <person name="Goodwin L."/>
            <person name="Pati A."/>
            <person name="Chen A."/>
            <person name="Palaniappan K."/>
            <person name="Land M."/>
            <person name="Hauser L."/>
            <person name="Chang Y.J."/>
            <person name="Jeffries C.D."/>
            <person name="Detter J.C."/>
            <person name="Rohde M."/>
            <person name="Brambilla E."/>
            <person name="Spring S."/>
            <person name="Goker M."/>
            <person name="Sikorski J."/>
            <person name="Woyke T."/>
            <person name="Bristow J."/>
            <person name="Eisen J.A."/>
            <person name="Markowitz V."/>
            <person name="Hugenholtz P."/>
            <person name="Klenk H.P."/>
            <person name="Kyrpides N.C."/>
        </authorList>
    </citation>
    <scope>NUCLEOTIDE SEQUENCE [LARGE SCALE GENOMIC DNA]</scope>
    <source>
        <strain evidence="6">DSM 11293 / JCM 15392 / SEBR 4228</strain>
    </source>
</reference>
<dbReference type="GO" id="GO:0045892">
    <property type="term" value="P:negative regulation of DNA-templated transcription"/>
    <property type="evidence" value="ECO:0007669"/>
    <property type="project" value="TreeGrafter"/>
</dbReference>
<dbReference type="EMBL" id="CP002116">
    <property type="protein sequence ID" value="ADK79280.1"/>
    <property type="molecule type" value="Genomic_DNA"/>
</dbReference>
<evidence type="ECO:0000259" key="4">
    <source>
        <dbReference type="PROSITE" id="PS50949"/>
    </source>
</evidence>
<keyword evidence="1" id="KW-0805">Transcription regulation</keyword>
<dbReference type="GO" id="GO:0003677">
    <property type="term" value="F:DNA binding"/>
    <property type="evidence" value="ECO:0007669"/>
    <property type="project" value="UniProtKB-KW"/>
</dbReference>
<dbReference type="SUPFAM" id="SSF64288">
    <property type="entry name" value="Chorismate lyase-like"/>
    <property type="match status" value="1"/>
</dbReference>
<evidence type="ECO:0000256" key="2">
    <source>
        <dbReference type="ARBA" id="ARBA00023125"/>
    </source>
</evidence>
<gene>
    <name evidence="5" type="ordered locus">Spirs_0122</name>
</gene>
<accession>E1R8D6</accession>
<dbReference type="Gene3D" id="1.10.10.10">
    <property type="entry name" value="Winged helix-like DNA-binding domain superfamily/Winged helix DNA-binding domain"/>
    <property type="match status" value="1"/>
</dbReference>
<dbReference type="Pfam" id="PF00392">
    <property type="entry name" value="GntR"/>
    <property type="match status" value="1"/>
</dbReference>
<protein>
    <submittedName>
        <fullName evidence="5">Transcriptional regulator, GntR family</fullName>
    </submittedName>
</protein>
<dbReference type="Proteomes" id="UP000002318">
    <property type="component" value="Chromosome"/>
</dbReference>
<proteinExistence type="predicted"/>
<dbReference type="STRING" id="573413.Spirs_0122"/>
<dbReference type="InterPro" id="IPR036388">
    <property type="entry name" value="WH-like_DNA-bd_sf"/>
</dbReference>
<dbReference type="CDD" id="cd07377">
    <property type="entry name" value="WHTH_GntR"/>
    <property type="match status" value="1"/>
</dbReference>
<dbReference type="SUPFAM" id="SSF46785">
    <property type="entry name" value="Winged helix' DNA-binding domain"/>
    <property type="match status" value="1"/>
</dbReference>
<dbReference type="PANTHER" id="PTHR44846:SF17">
    <property type="entry name" value="GNTR-FAMILY TRANSCRIPTIONAL REGULATOR"/>
    <property type="match status" value="1"/>
</dbReference>
<evidence type="ECO:0000313" key="6">
    <source>
        <dbReference type="Proteomes" id="UP000002318"/>
    </source>
</evidence>
<dbReference type="GO" id="GO:0003700">
    <property type="term" value="F:DNA-binding transcription factor activity"/>
    <property type="evidence" value="ECO:0007669"/>
    <property type="project" value="InterPro"/>
</dbReference>
<dbReference type="InterPro" id="IPR028978">
    <property type="entry name" value="Chorismate_lyase_/UTRA_dom_sf"/>
</dbReference>
<dbReference type="InterPro" id="IPR036390">
    <property type="entry name" value="WH_DNA-bd_sf"/>
</dbReference>
<dbReference type="OrthoDB" id="149756at2"/>
<sequence length="249" mass="29376">MIKYPKVSDELLSVKVKKILFKMMKDGEFDKTGRLPSEAEIADKLSVSRTVIRDVYRLLETEGYIIRRRGIGTLINYNVLYIKERLDVDHVDEFYNLVRESNNTPETRFLEYCELAATPELAERFNIEPGDLLICLKRVITADGIPVIYCENYFPKVFLCKKISSENDFKRPIFEFMEHYCNMRIHHEIANIKPILLSKKMISIFNIENTEPALKLQEISYNIEQQPILYSYEFHRSGILEHTLLRKRI</sequence>
<feature type="domain" description="HTH gntR-type" evidence="4">
    <location>
        <begin position="10"/>
        <end position="78"/>
    </location>
</feature>
<evidence type="ECO:0000256" key="1">
    <source>
        <dbReference type="ARBA" id="ARBA00023015"/>
    </source>
</evidence>
<dbReference type="PROSITE" id="PS50949">
    <property type="entry name" value="HTH_GNTR"/>
    <property type="match status" value="1"/>
</dbReference>
<dbReference type="PRINTS" id="PR00035">
    <property type="entry name" value="HTHGNTR"/>
</dbReference>
<keyword evidence="6" id="KW-1185">Reference proteome</keyword>
<name>E1R8D6_SEDSS</name>
<dbReference type="Pfam" id="PF07702">
    <property type="entry name" value="UTRA"/>
    <property type="match status" value="1"/>
</dbReference>
<dbReference type="InterPro" id="IPR011663">
    <property type="entry name" value="UTRA"/>
</dbReference>
<dbReference type="InterPro" id="IPR050679">
    <property type="entry name" value="Bact_HTH_transcr_reg"/>
</dbReference>
<dbReference type="eggNOG" id="COG2188">
    <property type="taxonomic scope" value="Bacteria"/>
</dbReference>
<dbReference type="KEGG" id="ssm:Spirs_0122"/>